<keyword evidence="9" id="KW-0276">Fatty acid metabolism</keyword>
<dbReference type="InterPro" id="IPR034335">
    <property type="entry name" value="PGES2_C"/>
</dbReference>
<dbReference type="OrthoDB" id="423541at2759"/>
<evidence type="ECO:0000256" key="7">
    <source>
        <dbReference type="ARBA" id="ARBA00022585"/>
    </source>
</evidence>
<evidence type="ECO:0000256" key="5">
    <source>
        <dbReference type="ARBA" id="ARBA00022501"/>
    </source>
</evidence>
<dbReference type="InterPro" id="IPR040079">
    <property type="entry name" value="Glutathione_S-Trfase"/>
</dbReference>
<dbReference type="SUPFAM" id="SSF47616">
    <property type="entry name" value="GST C-terminal domain-like"/>
    <property type="match status" value="1"/>
</dbReference>
<dbReference type="InterPro" id="IPR034334">
    <property type="entry name" value="PGES2"/>
</dbReference>
<evidence type="ECO:0000256" key="3">
    <source>
        <dbReference type="ARBA" id="ARBA00012203"/>
    </source>
</evidence>
<keyword evidence="7" id="KW-0643">Prostaglandin biosynthesis</keyword>
<evidence type="ECO:0000256" key="16">
    <source>
        <dbReference type="ARBA" id="ARBA00023931"/>
    </source>
</evidence>
<evidence type="ECO:0000256" key="11">
    <source>
        <dbReference type="ARBA" id="ARBA00023098"/>
    </source>
</evidence>
<dbReference type="AlphaFoldDB" id="A0A7M7RDB6"/>
<dbReference type="SFLD" id="SFLDG01182">
    <property type="entry name" value="Prostaglandin_E_synthase_like"/>
    <property type="match status" value="1"/>
</dbReference>
<dbReference type="InterPro" id="IPR004045">
    <property type="entry name" value="Glutathione_S-Trfase_N"/>
</dbReference>
<evidence type="ECO:0000313" key="20">
    <source>
        <dbReference type="EnsemblMetazoa" id="XP_789825"/>
    </source>
</evidence>
<dbReference type="SFLD" id="SFLDS00019">
    <property type="entry name" value="Glutathione_Transferase_(cytos"/>
    <property type="match status" value="1"/>
</dbReference>
<keyword evidence="5" id="KW-0644">Prostaglandin metabolism</keyword>
<dbReference type="UniPathway" id="UPA00662"/>
<keyword evidence="13" id="KW-0275">Fatty acid biosynthesis</keyword>
<evidence type="ECO:0000256" key="12">
    <source>
        <dbReference type="ARBA" id="ARBA00023136"/>
    </source>
</evidence>
<sequence>MAAPMRYATARYAHVLGRSFPQNAIKLTENGFNNARYFSQQKFFTFNANNRRNIVKSLSAVSGLICGAYIGQRWMSTPESGQTWGLLSPIAKQRGQVWDGEKCTDEPQLLNRVPRALSAEDAAKLNLTLYQYQVCPFCCKVRAYLDYFGVPYTIVEVNPVSRKEIKFSEYRKVPILVQRSPGKEDMQLNDSSVIISILTSFMVTNEKDLGRLMSYYPKMTYTNEKGKEVSEFTNRFNIMLLETPGLSKAEKVEMKWRKWVDNVLVHNLPPNIYRSPSEALQAFSYISSLGNFNSVEKVIMKYVGAAGMYFIAMKLKRKYNIKPDARESLYDAANEWMDVVGKKAFLGGEKPNLADLSVYGVLSSIEGLDAFHDMCRMTKIGPWYQRTKKSVQSHAGAQ</sequence>
<dbReference type="InterPro" id="IPR036282">
    <property type="entry name" value="Glutathione-S-Trfase_C_sf"/>
</dbReference>
<reference evidence="21" key="1">
    <citation type="submission" date="2015-02" db="EMBL/GenBank/DDBJ databases">
        <title>Genome sequencing for Strongylocentrotus purpuratus.</title>
        <authorList>
            <person name="Murali S."/>
            <person name="Liu Y."/>
            <person name="Vee V."/>
            <person name="English A."/>
            <person name="Wang M."/>
            <person name="Skinner E."/>
            <person name="Han Y."/>
            <person name="Muzny D.M."/>
            <person name="Worley K.C."/>
            <person name="Gibbs R.A."/>
        </authorList>
    </citation>
    <scope>NUCLEOTIDE SEQUENCE</scope>
</reference>
<reference evidence="20" key="2">
    <citation type="submission" date="2021-01" db="UniProtKB">
        <authorList>
            <consortium name="EnsemblMetazoa"/>
        </authorList>
    </citation>
    <scope>IDENTIFICATION</scope>
</reference>
<protein>
    <recommendedName>
        <fullName evidence="4">Prostaglandin E synthase 2</fullName>
        <ecNumber evidence="3">5.3.99.3</ecNumber>
    </recommendedName>
    <alternativeName>
        <fullName evidence="17">Microsomal prostaglandin E synthase 2</fullName>
    </alternativeName>
</protein>
<proteinExistence type="inferred from homology"/>
<dbReference type="Gene3D" id="1.20.1050.10">
    <property type="match status" value="1"/>
</dbReference>
<dbReference type="KEGG" id="spu:584887"/>
<dbReference type="PANTHER" id="PTHR12782:SF5">
    <property type="entry name" value="PROSTAGLANDIN E SYNTHASE 2"/>
    <property type="match status" value="1"/>
</dbReference>
<dbReference type="CDD" id="cd03197">
    <property type="entry name" value="GST_C_mPGES2"/>
    <property type="match status" value="1"/>
</dbReference>
<comment type="catalytic activity">
    <reaction evidence="16">
        <text>prostaglandin H2 = prostaglandin E2</text>
        <dbReference type="Rhea" id="RHEA:12893"/>
        <dbReference type="ChEBI" id="CHEBI:57405"/>
        <dbReference type="ChEBI" id="CHEBI:606564"/>
        <dbReference type="EC" id="5.3.99.3"/>
    </reaction>
    <physiologicalReaction direction="left-to-right" evidence="16">
        <dbReference type="Rhea" id="RHEA:12894"/>
    </physiologicalReaction>
</comment>
<dbReference type="FunCoup" id="A0A7M7RDB6">
    <property type="interactions" value="1806"/>
</dbReference>
<dbReference type="Gene3D" id="3.40.30.10">
    <property type="entry name" value="Glutaredoxin"/>
    <property type="match status" value="1"/>
</dbReference>
<evidence type="ECO:0000256" key="13">
    <source>
        <dbReference type="ARBA" id="ARBA00023160"/>
    </source>
</evidence>
<evidence type="ECO:0000313" key="21">
    <source>
        <dbReference type="Proteomes" id="UP000007110"/>
    </source>
</evidence>
<dbReference type="PROSITE" id="PS50404">
    <property type="entry name" value="GST_NTER"/>
    <property type="match status" value="1"/>
</dbReference>
<evidence type="ECO:0000256" key="1">
    <source>
        <dbReference type="ARBA" id="ARBA00004702"/>
    </source>
</evidence>
<keyword evidence="6" id="KW-0444">Lipid biosynthesis</keyword>
<dbReference type="Pfam" id="PF13417">
    <property type="entry name" value="GST_N_3"/>
    <property type="match status" value="1"/>
</dbReference>
<dbReference type="InParanoid" id="A0A7M7RDB6"/>
<dbReference type="RefSeq" id="XP_789825.2">
    <property type="nucleotide sequence ID" value="XM_784732.5"/>
</dbReference>
<dbReference type="PROSITE" id="PS51354">
    <property type="entry name" value="GLUTAREDOXIN_2"/>
    <property type="match status" value="1"/>
</dbReference>
<comment type="pathway">
    <text evidence="1">Lipid metabolism; prostaglandin biosynthesis.</text>
</comment>
<comment type="catalytic activity">
    <reaction evidence="15">
        <text>prostaglandin H2 = (12S)-hydroxy-(5Z,8E,10E)-heptadecatrienoate + malonaldehyde</text>
        <dbReference type="Rhea" id="RHEA:48644"/>
        <dbReference type="ChEBI" id="CHEBI:57405"/>
        <dbReference type="ChEBI" id="CHEBI:90694"/>
        <dbReference type="ChEBI" id="CHEBI:566274"/>
    </reaction>
    <physiologicalReaction direction="left-to-right" evidence="15">
        <dbReference type="Rhea" id="RHEA:48645"/>
    </physiologicalReaction>
</comment>
<dbReference type="SFLD" id="SFLDG01203">
    <property type="entry name" value="Prostaglandin_E_synthase_like1"/>
    <property type="match status" value="1"/>
</dbReference>
<dbReference type="Proteomes" id="UP000007110">
    <property type="component" value="Unassembled WGS sequence"/>
</dbReference>
<evidence type="ECO:0000256" key="18">
    <source>
        <dbReference type="ARBA" id="ARBA00037847"/>
    </source>
</evidence>
<keyword evidence="14" id="KW-0413">Isomerase</keyword>
<evidence type="ECO:0000259" key="19">
    <source>
        <dbReference type="PROSITE" id="PS50404"/>
    </source>
</evidence>
<comment type="subcellular location">
    <subcellularLocation>
        <location evidence="18">Endomembrane system</location>
        <topology evidence="18">Single-pass membrane protein</topology>
    </subcellularLocation>
</comment>
<dbReference type="OMA" id="DYCLTEG"/>
<evidence type="ECO:0000256" key="15">
    <source>
        <dbReference type="ARBA" id="ARBA00023930"/>
    </source>
</evidence>
<keyword evidence="12" id="KW-0472">Membrane</keyword>
<name>A0A7M7RDB6_STRPU</name>
<dbReference type="GeneID" id="584887"/>
<dbReference type="GO" id="GO:0050220">
    <property type="term" value="F:prostaglandin-E synthase activity"/>
    <property type="evidence" value="ECO:0000318"/>
    <property type="project" value="GO_Central"/>
</dbReference>
<evidence type="ECO:0000256" key="8">
    <source>
        <dbReference type="ARBA" id="ARBA00022692"/>
    </source>
</evidence>
<dbReference type="InterPro" id="IPR036249">
    <property type="entry name" value="Thioredoxin-like_sf"/>
</dbReference>
<evidence type="ECO:0000256" key="2">
    <source>
        <dbReference type="ARBA" id="ARBA00007409"/>
    </source>
</evidence>
<comment type="similarity">
    <text evidence="2">Belongs to the GST superfamily.</text>
</comment>
<dbReference type="EnsemblMetazoa" id="XM_784732">
    <property type="protein sequence ID" value="XP_789825"/>
    <property type="gene ID" value="LOC584887"/>
</dbReference>
<keyword evidence="8" id="KW-0812">Transmembrane</keyword>
<dbReference type="GO" id="GO:0012505">
    <property type="term" value="C:endomembrane system"/>
    <property type="evidence" value="ECO:0007669"/>
    <property type="project" value="UniProtKB-SubCell"/>
</dbReference>
<evidence type="ECO:0000256" key="17">
    <source>
        <dbReference type="ARBA" id="ARBA00031041"/>
    </source>
</evidence>
<dbReference type="PANTHER" id="PTHR12782">
    <property type="entry name" value="MICROSOMAL PROSTAGLANDIN E SYNTHASE-2"/>
    <property type="match status" value="1"/>
</dbReference>
<dbReference type="GO" id="GO:0001516">
    <property type="term" value="P:prostaglandin biosynthetic process"/>
    <property type="evidence" value="ECO:0007669"/>
    <property type="project" value="UniProtKB-UniPathway"/>
</dbReference>
<dbReference type="CTD" id="80142"/>
<evidence type="ECO:0000256" key="14">
    <source>
        <dbReference type="ARBA" id="ARBA00023235"/>
    </source>
</evidence>
<evidence type="ECO:0000256" key="4">
    <source>
        <dbReference type="ARBA" id="ARBA00019474"/>
    </source>
</evidence>
<evidence type="ECO:0000256" key="10">
    <source>
        <dbReference type="ARBA" id="ARBA00022989"/>
    </source>
</evidence>
<accession>A0A7M7RDB6</accession>
<keyword evidence="21" id="KW-1185">Reference proteome</keyword>
<evidence type="ECO:0000256" key="9">
    <source>
        <dbReference type="ARBA" id="ARBA00022832"/>
    </source>
</evidence>
<dbReference type="EC" id="5.3.99.3" evidence="3"/>
<feature type="domain" description="GST N-terminal" evidence="19">
    <location>
        <begin position="125"/>
        <end position="206"/>
    </location>
</feature>
<dbReference type="Gene3D" id="6.20.200.30">
    <property type="match status" value="1"/>
</dbReference>
<dbReference type="SUPFAM" id="SSF52833">
    <property type="entry name" value="Thioredoxin-like"/>
    <property type="match status" value="1"/>
</dbReference>
<keyword evidence="10" id="KW-1133">Transmembrane helix</keyword>
<evidence type="ECO:0000256" key="6">
    <source>
        <dbReference type="ARBA" id="ARBA00022516"/>
    </source>
</evidence>
<keyword evidence="11" id="KW-0443">Lipid metabolism</keyword>
<dbReference type="GO" id="GO:0005739">
    <property type="term" value="C:mitochondrion"/>
    <property type="evidence" value="ECO:0000318"/>
    <property type="project" value="GO_Central"/>
</dbReference>
<organism evidence="20 21">
    <name type="scientific">Strongylocentrotus purpuratus</name>
    <name type="common">Purple sea urchin</name>
    <dbReference type="NCBI Taxonomy" id="7668"/>
    <lineage>
        <taxon>Eukaryota</taxon>
        <taxon>Metazoa</taxon>
        <taxon>Echinodermata</taxon>
        <taxon>Eleutherozoa</taxon>
        <taxon>Echinozoa</taxon>
        <taxon>Echinoidea</taxon>
        <taxon>Euechinoidea</taxon>
        <taxon>Echinacea</taxon>
        <taxon>Camarodonta</taxon>
        <taxon>Echinidea</taxon>
        <taxon>Strongylocentrotidae</taxon>
        <taxon>Strongylocentrotus</taxon>
    </lineage>
</organism>